<accession>A0A834HLC2</accession>
<comment type="caution">
    <text evidence="1">The sequence shown here is derived from an EMBL/GenBank/DDBJ whole genome shotgun (WGS) entry which is preliminary data.</text>
</comment>
<keyword evidence="2" id="KW-1185">Reference proteome</keyword>
<name>A0A834HLC2_RHYFE</name>
<dbReference type="SUPFAM" id="SSF160930">
    <property type="entry name" value="FlhC-like"/>
    <property type="match status" value="1"/>
</dbReference>
<dbReference type="Proteomes" id="UP000625711">
    <property type="component" value="Unassembled WGS sequence"/>
</dbReference>
<reference evidence="1" key="1">
    <citation type="submission" date="2020-08" db="EMBL/GenBank/DDBJ databases">
        <title>Genome sequencing and assembly of the red palm weevil Rhynchophorus ferrugineus.</title>
        <authorList>
            <person name="Dias G.B."/>
            <person name="Bergman C.M."/>
            <person name="Manee M."/>
        </authorList>
    </citation>
    <scope>NUCLEOTIDE SEQUENCE</scope>
    <source>
        <strain evidence="1">AA-2017</strain>
        <tissue evidence="1">Whole larva</tissue>
    </source>
</reference>
<gene>
    <name evidence="1" type="ORF">GWI33_000372</name>
</gene>
<dbReference type="AlphaFoldDB" id="A0A834HLC2"/>
<dbReference type="EMBL" id="JAACXV010017751">
    <property type="protein sequence ID" value="KAF7264287.1"/>
    <property type="molecule type" value="Genomic_DNA"/>
</dbReference>
<protein>
    <submittedName>
        <fullName evidence="1">Uncharacterized protein</fullName>
    </submittedName>
</protein>
<evidence type="ECO:0000313" key="2">
    <source>
        <dbReference type="Proteomes" id="UP000625711"/>
    </source>
</evidence>
<proteinExistence type="predicted"/>
<evidence type="ECO:0000313" key="1">
    <source>
        <dbReference type="EMBL" id="KAF7264287.1"/>
    </source>
</evidence>
<organism evidence="1 2">
    <name type="scientific">Rhynchophorus ferrugineus</name>
    <name type="common">Red palm weevil</name>
    <name type="synonym">Curculio ferrugineus</name>
    <dbReference type="NCBI Taxonomy" id="354439"/>
    <lineage>
        <taxon>Eukaryota</taxon>
        <taxon>Metazoa</taxon>
        <taxon>Ecdysozoa</taxon>
        <taxon>Arthropoda</taxon>
        <taxon>Hexapoda</taxon>
        <taxon>Insecta</taxon>
        <taxon>Pterygota</taxon>
        <taxon>Neoptera</taxon>
        <taxon>Endopterygota</taxon>
        <taxon>Coleoptera</taxon>
        <taxon>Polyphaga</taxon>
        <taxon>Cucujiformia</taxon>
        <taxon>Curculionidae</taxon>
        <taxon>Dryophthorinae</taxon>
        <taxon>Rhynchophorus</taxon>
    </lineage>
</organism>
<sequence>MKRTIRKWRHAFELVSCGCRPSVPRAYVCKSTETVDFLYRACSDRVAPEAGRPSGSEFLQRTQDTTFGSQNLHYTDTKKLYLDE</sequence>